<evidence type="ECO:0000313" key="2">
    <source>
        <dbReference type="Proteomes" id="UP000663720"/>
    </source>
</evidence>
<gene>
    <name evidence="1" type="ORF">dnl_31650</name>
</gene>
<dbReference type="Gene3D" id="3.10.450.530">
    <property type="entry name" value="Ribonuclease toxin, BrnT, of type II toxin-antitoxin system"/>
    <property type="match status" value="1"/>
</dbReference>
<keyword evidence="2" id="KW-1185">Reference proteome</keyword>
<dbReference type="Proteomes" id="UP000663720">
    <property type="component" value="Chromosome"/>
</dbReference>
<dbReference type="InterPro" id="IPR007460">
    <property type="entry name" value="BrnT_toxin"/>
</dbReference>
<protein>
    <submittedName>
        <fullName evidence="1">Toxin-antitoxin system, toxin component, type II BrnT</fullName>
    </submittedName>
</protein>
<name>A0A975B8Y3_9BACT</name>
<dbReference type="EMBL" id="CP061799">
    <property type="protein sequence ID" value="QTA80852.1"/>
    <property type="molecule type" value="Genomic_DNA"/>
</dbReference>
<dbReference type="Pfam" id="PF04365">
    <property type="entry name" value="BrnT_toxin"/>
    <property type="match status" value="1"/>
</dbReference>
<dbReference type="KEGG" id="dli:dnl_31650"/>
<dbReference type="AlphaFoldDB" id="A0A975B8Y3"/>
<accession>A0A975B8Y3</accession>
<sequence>MEIVRQIRGASVSEQIEIIEFILHSLRTNIEIDDFIWLPDIIEKLIVKHNITQDEVEEVFFNRPHFRFVEKGNRKDENVYSALGQTDSGRYVIVIFIHKHKNLALILSARNMDKKERKRYGRK</sequence>
<organism evidence="1 2">
    <name type="scientific">Desulfonema limicola</name>
    <dbReference type="NCBI Taxonomy" id="45656"/>
    <lineage>
        <taxon>Bacteria</taxon>
        <taxon>Pseudomonadati</taxon>
        <taxon>Thermodesulfobacteriota</taxon>
        <taxon>Desulfobacteria</taxon>
        <taxon>Desulfobacterales</taxon>
        <taxon>Desulfococcaceae</taxon>
        <taxon>Desulfonema</taxon>
    </lineage>
</organism>
<evidence type="ECO:0000313" key="1">
    <source>
        <dbReference type="EMBL" id="QTA80852.1"/>
    </source>
</evidence>
<dbReference type="InterPro" id="IPR038573">
    <property type="entry name" value="BrnT_sf"/>
</dbReference>
<reference evidence="1" key="1">
    <citation type="journal article" date="2021" name="Microb. Physiol.">
        <title>Proteogenomic Insights into the Physiology of Marine, Sulfate-Reducing, Filamentous Desulfonema limicola and Desulfonema magnum.</title>
        <authorList>
            <person name="Schnaars V."/>
            <person name="Wohlbrand L."/>
            <person name="Scheve S."/>
            <person name="Hinrichs C."/>
            <person name="Reinhardt R."/>
            <person name="Rabus R."/>
        </authorList>
    </citation>
    <scope>NUCLEOTIDE SEQUENCE</scope>
    <source>
        <strain evidence="1">5ac10</strain>
    </source>
</reference>
<proteinExistence type="predicted"/>